<keyword evidence="2" id="KW-1185">Reference proteome</keyword>
<name>A0A1V6TGF8_9EURO</name>
<reference evidence="2" key="1">
    <citation type="journal article" date="2017" name="Nat. Microbiol.">
        <title>Global analysis of biosynthetic gene clusters reveals vast potential of secondary metabolite production in Penicillium species.</title>
        <authorList>
            <person name="Nielsen J.C."/>
            <person name="Grijseels S."/>
            <person name="Prigent S."/>
            <person name="Ji B."/>
            <person name="Dainat J."/>
            <person name="Nielsen K.F."/>
            <person name="Frisvad J.C."/>
            <person name="Workman M."/>
            <person name="Nielsen J."/>
        </authorList>
    </citation>
    <scope>NUCLEOTIDE SEQUENCE [LARGE SCALE GENOMIC DNA]</scope>
    <source>
        <strain evidence="2">IBT 24891</strain>
    </source>
</reference>
<accession>A0A1V6TGF8</accession>
<dbReference type="EMBL" id="MLKD01000006">
    <property type="protein sequence ID" value="OQE25438.1"/>
    <property type="molecule type" value="Genomic_DNA"/>
</dbReference>
<proteinExistence type="predicted"/>
<evidence type="ECO:0000313" key="1">
    <source>
        <dbReference type="EMBL" id="OQE25438.1"/>
    </source>
</evidence>
<protein>
    <submittedName>
        <fullName evidence="1">Uncharacterized protein</fullName>
    </submittedName>
</protein>
<gene>
    <name evidence="1" type="ORF">PENSTE_c006G01138</name>
</gene>
<evidence type="ECO:0000313" key="2">
    <source>
        <dbReference type="Proteomes" id="UP000191285"/>
    </source>
</evidence>
<dbReference type="Proteomes" id="UP000191285">
    <property type="component" value="Unassembled WGS sequence"/>
</dbReference>
<dbReference type="AlphaFoldDB" id="A0A1V6TGF8"/>
<sequence>MELTDPIKSVTVQFCVVYFVRCFNNIGLCQFGGHLNDERIVDIYELQAIDIAYFAVGNVVYSVGVIDIFIRIQRRSVDHAYGEKKRETHELQFVTNRLRFDLEIAILAL</sequence>
<organism evidence="1 2">
    <name type="scientific">Penicillium steckii</name>
    <dbReference type="NCBI Taxonomy" id="303698"/>
    <lineage>
        <taxon>Eukaryota</taxon>
        <taxon>Fungi</taxon>
        <taxon>Dikarya</taxon>
        <taxon>Ascomycota</taxon>
        <taxon>Pezizomycotina</taxon>
        <taxon>Eurotiomycetes</taxon>
        <taxon>Eurotiomycetidae</taxon>
        <taxon>Eurotiales</taxon>
        <taxon>Aspergillaceae</taxon>
        <taxon>Penicillium</taxon>
    </lineage>
</organism>
<comment type="caution">
    <text evidence="1">The sequence shown here is derived from an EMBL/GenBank/DDBJ whole genome shotgun (WGS) entry which is preliminary data.</text>
</comment>